<dbReference type="InterPro" id="IPR036388">
    <property type="entry name" value="WH-like_DNA-bd_sf"/>
</dbReference>
<reference evidence="3" key="1">
    <citation type="submission" date="2022-01" db="EMBL/GenBank/DDBJ databases">
        <authorList>
            <person name="Jo J.-H."/>
            <person name="Im W.-T."/>
        </authorList>
    </citation>
    <scope>NUCLEOTIDE SEQUENCE</scope>
    <source>
        <strain evidence="3">I2-34</strain>
    </source>
</reference>
<dbReference type="InterPro" id="IPR055247">
    <property type="entry name" value="InsJ-like_HTH"/>
</dbReference>
<feature type="region of interest" description="Disordered" evidence="1">
    <location>
        <begin position="66"/>
        <end position="89"/>
    </location>
</feature>
<feature type="domain" description="Insertion element IS150 protein InsJ-like helix-turn-helix" evidence="2">
    <location>
        <begin position="26"/>
        <end position="78"/>
    </location>
</feature>
<accession>A0ABS9LCX7</accession>
<protein>
    <submittedName>
        <fullName evidence="3">Helix-turn-helix domain containing protein</fullName>
    </submittedName>
</protein>
<dbReference type="SUPFAM" id="SSF48295">
    <property type="entry name" value="TrpR-like"/>
    <property type="match status" value="1"/>
</dbReference>
<gene>
    <name evidence="3" type="ORF">LVY72_21910</name>
</gene>
<keyword evidence="4" id="KW-1185">Reference proteome</keyword>
<evidence type="ECO:0000256" key="1">
    <source>
        <dbReference type="SAM" id="MobiDB-lite"/>
    </source>
</evidence>
<organism evidence="3 4">
    <name type="scientific">Arthrobacter hankyongi</name>
    <dbReference type="NCBI Taxonomy" id="2904801"/>
    <lineage>
        <taxon>Bacteria</taxon>
        <taxon>Bacillati</taxon>
        <taxon>Actinomycetota</taxon>
        <taxon>Actinomycetes</taxon>
        <taxon>Micrococcales</taxon>
        <taxon>Micrococcaceae</taxon>
        <taxon>Arthrobacter</taxon>
    </lineage>
</organism>
<dbReference type="RefSeq" id="WP_237826586.1">
    <property type="nucleotide sequence ID" value="NZ_JAKLTQ010000026.1"/>
</dbReference>
<proteinExistence type="predicted"/>
<dbReference type="EMBL" id="JAKLTQ010000026">
    <property type="protein sequence ID" value="MCG2624549.1"/>
    <property type="molecule type" value="Genomic_DNA"/>
</dbReference>
<feature type="non-terminal residue" evidence="3">
    <location>
        <position position="1"/>
    </location>
</feature>
<name>A0ABS9LCX7_9MICC</name>
<comment type="caution">
    <text evidence="3">The sequence shown here is derived from an EMBL/GenBank/DDBJ whole genome shotgun (WGS) entry which is preliminary data.</text>
</comment>
<dbReference type="Pfam" id="PF13518">
    <property type="entry name" value="HTH_28"/>
    <property type="match status" value="1"/>
</dbReference>
<dbReference type="Gene3D" id="1.10.10.10">
    <property type="entry name" value="Winged helix-like DNA-binding domain superfamily/Winged helix DNA-binding domain"/>
    <property type="match status" value="1"/>
</dbReference>
<evidence type="ECO:0000313" key="4">
    <source>
        <dbReference type="Proteomes" id="UP001165368"/>
    </source>
</evidence>
<evidence type="ECO:0000259" key="2">
    <source>
        <dbReference type="Pfam" id="PF13518"/>
    </source>
</evidence>
<dbReference type="InterPro" id="IPR010921">
    <property type="entry name" value="Trp_repressor/repl_initiator"/>
</dbReference>
<sequence>VHLRWRIRGSGALVTKPTKRTFSFEFKLDVVRRFLAGETNIDLVREFDLSSPKLIGKWVSPYRAEGEEGLWPKPKGRPSGTPRRAEAPGVRAGAVAGGERLLGKIAGLEGAGTTVKVQAADGTHQQVIGVVVGGRSGMRGDLVLALPRAHGQGVADLNPTRRGLPGRAEDVGPGLIHLGSRVVDSERAEPEEAGSAIEQGAEHAG</sequence>
<evidence type="ECO:0000313" key="3">
    <source>
        <dbReference type="EMBL" id="MCG2624549.1"/>
    </source>
</evidence>
<feature type="region of interest" description="Disordered" evidence="1">
    <location>
        <begin position="184"/>
        <end position="205"/>
    </location>
</feature>
<dbReference type="Proteomes" id="UP001165368">
    <property type="component" value="Unassembled WGS sequence"/>
</dbReference>